<dbReference type="InterPro" id="IPR050312">
    <property type="entry name" value="IolE/XylAMocC-like"/>
</dbReference>
<dbReference type="PANTHER" id="PTHR12110:SF21">
    <property type="entry name" value="XYLOSE ISOMERASE-LIKE TIM BARREL DOMAIN-CONTAINING PROTEIN"/>
    <property type="match status" value="1"/>
</dbReference>
<keyword evidence="2" id="KW-0540">Nuclease</keyword>
<reference evidence="2" key="1">
    <citation type="submission" date="2019-11" db="EMBL/GenBank/DDBJ databases">
        <authorList>
            <person name="Feng L."/>
        </authorList>
    </citation>
    <scope>NUCLEOTIDE SEQUENCE</scope>
    <source>
        <strain evidence="2">BhanseniiLFYP23</strain>
    </source>
</reference>
<dbReference type="InterPro" id="IPR036237">
    <property type="entry name" value="Xyl_isomerase-like_sf"/>
</dbReference>
<dbReference type="SUPFAM" id="SSF51658">
    <property type="entry name" value="Xylose isomerase-like"/>
    <property type="match status" value="1"/>
</dbReference>
<dbReference type="Pfam" id="PF01261">
    <property type="entry name" value="AP_endonuc_2"/>
    <property type="match status" value="1"/>
</dbReference>
<name>A0A6N2UKS1_BLAHA</name>
<dbReference type="RefSeq" id="WP_009246334.1">
    <property type="nucleotide sequence ID" value="NZ_CACRSY010000014.1"/>
</dbReference>
<organism evidence="2">
    <name type="scientific">Blautia hansenii</name>
    <name type="common">Ruminococcus hansenii</name>
    <dbReference type="NCBI Taxonomy" id="1322"/>
    <lineage>
        <taxon>Bacteria</taxon>
        <taxon>Bacillati</taxon>
        <taxon>Bacillota</taxon>
        <taxon>Clostridia</taxon>
        <taxon>Lachnospirales</taxon>
        <taxon>Lachnospiraceae</taxon>
        <taxon>Blautia</taxon>
    </lineage>
</organism>
<evidence type="ECO:0000313" key="2">
    <source>
        <dbReference type="EMBL" id="VYT18914.1"/>
    </source>
</evidence>
<dbReference type="InterPro" id="IPR013022">
    <property type="entry name" value="Xyl_isomerase-like_TIM-brl"/>
</dbReference>
<proteinExistence type="predicted"/>
<keyword evidence="2" id="KW-0378">Hydrolase</keyword>
<gene>
    <name evidence="2" type="ORF">BHLFYP23_00527</name>
</gene>
<evidence type="ECO:0000259" key="1">
    <source>
        <dbReference type="Pfam" id="PF01261"/>
    </source>
</evidence>
<dbReference type="GO" id="GO:0004519">
    <property type="term" value="F:endonuclease activity"/>
    <property type="evidence" value="ECO:0007669"/>
    <property type="project" value="UniProtKB-KW"/>
</dbReference>
<feature type="domain" description="Xylose isomerase-like TIM barrel" evidence="1">
    <location>
        <begin position="22"/>
        <end position="232"/>
    </location>
</feature>
<dbReference type="PANTHER" id="PTHR12110">
    <property type="entry name" value="HYDROXYPYRUVATE ISOMERASE"/>
    <property type="match status" value="1"/>
</dbReference>
<sequence length="261" mass="30269">MFYFSHLLRDEEMKEVIQETGMGVESIEFSIAENLDNFSKTLLSYEKRLGKMGCEKLLLHGPFLDLNPVSYDLSIRNVTMRRYEEAYQAAKVLGAKKIVYHTCYVPDFYLLIGWAERMAEFYSEFLYNKDNSIEIVMENVLDRIPQPMAEVAEKMEHPAFGLCLDVGHANCYSKVPCKEWFQTEKKYLKHSHLHDNKGDRDSHLPLGTGTVCRDTVREILREKQVDTCTIECSTQEAVLASFYGAKNLFESKKTDNREEKQ</sequence>
<accession>A0A6N2UKS1</accession>
<keyword evidence="2" id="KW-0255">Endonuclease</keyword>
<dbReference type="EMBL" id="CACRSY010000014">
    <property type="protein sequence ID" value="VYT18914.1"/>
    <property type="molecule type" value="Genomic_DNA"/>
</dbReference>
<protein>
    <submittedName>
        <fullName evidence="2">Endonuclease IV</fullName>
    </submittedName>
</protein>
<dbReference type="Gene3D" id="3.20.20.150">
    <property type="entry name" value="Divalent-metal-dependent TIM barrel enzymes"/>
    <property type="match status" value="1"/>
</dbReference>
<dbReference type="AlphaFoldDB" id="A0A6N2UKS1"/>